<evidence type="ECO:0000313" key="3">
    <source>
        <dbReference type="Proteomes" id="UP000701801"/>
    </source>
</evidence>
<sequence length="223" mass="24779">MTSDPRDDAFRQDRETLLDVESAVIKTPSQKPKHEKPDSAPIHAASAFAQHVLENSSSQFGESTTGSSCELSDKGGELHRTVSGHVVNPHQIVPVFSRTEQEAATIHSVPDHDPLRQPIEGRIEIMLDYREQLNGHEIRENEKRKEIELLIANQNGEKTDIASGARFAVLDLIHTRKVFAQTVVASTRTASLIQSKRAEFPVSGSAFMQEQRPNCMESMVNES</sequence>
<dbReference type="OrthoDB" id="10438203at2759"/>
<comment type="caution">
    <text evidence="2">The sequence shown here is derived from an EMBL/GenBank/DDBJ whole genome shotgun (WGS) entry which is preliminary data.</text>
</comment>
<accession>A0A9N9LNC4</accession>
<feature type="compositionally biased region" description="Basic and acidic residues" evidence="1">
    <location>
        <begin position="1"/>
        <end position="17"/>
    </location>
</feature>
<proteinExistence type="predicted"/>
<reference evidence="2" key="1">
    <citation type="submission" date="2021-07" db="EMBL/GenBank/DDBJ databases">
        <authorList>
            <person name="Durling M."/>
        </authorList>
    </citation>
    <scope>NUCLEOTIDE SEQUENCE</scope>
</reference>
<feature type="compositionally biased region" description="Polar residues" evidence="1">
    <location>
        <begin position="56"/>
        <end position="70"/>
    </location>
</feature>
<feature type="region of interest" description="Disordered" evidence="1">
    <location>
        <begin position="1"/>
        <end position="41"/>
    </location>
</feature>
<dbReference type="EMBL" id="CAJVRM010000218">
    <property type="protein sequence ID" value="CAG8977423.1"/>
    <property type="molecule type" value="Genomic_DNA"/>
</dbReference>
<feature type="region of interest" description="Disordered" evidence="1">
    <location>
        <begin position="56"/>
        <end position="75"/>
    </location>
</feature>
<keyword evidence="3" id="KW-1185">Reference proteome</keyword>
<organism evidence="2 3">
    <name type="scientific">Hymenoscyphus albidus</name>
    <dbReference type="NCBI Taxonomy" id="595503"/>
    <lineage>
        <taxon>Eukaryota</taxon>
        <taxon>Fungi</taxon>
        <taxon>Dikarya</taxon>
        <taxon>Ascomycota</taxon>
        <taxon>Pezizomycotina</taxon>
        <taxon>Leotiomycetes</taxon>
        <taxon>Helotiales</taxon>
        <taxon>Helotiaceae</taxon>
        <taxon>Hymenoscyphus</taxon>
    </lineage>
</organism>
<dbReference type="Proteomes" id="UP000701801">
    <property type="component" value="Unassembled WGS sequence"/>
</dbReference>
<dbReference type="AlphaFoldDB" id="A0A9N9LNC4"/>
<gene>
    <name evidence="2" type="ORF">HYALB_00007755</name>
</gene>
<protein>
    <submittedName>
        <fullName evidence="2">Uncharacterized protein</fullName>
    </submittedName>
</protein>
<evidence type="ECO:0000313" key="2">
    <source>
        <dbReference type="EMBL" id="CAG8977423.1"/>
    </source>
</evidence>
<evidence type="ECO:0000256" key="1">
    <source>
        <dbReference type="SAM" id="MobiDB-lite"/>
    </source>
</evidence>
<name>A0A9N9LNC4_9HELO</name>